<comment type="caution">
    <text evidence="1">The sequence shown here is derived from an EMBL/GenBank/DDBJ whole genome shotgun (WGS) entry which is preliminary data.</text>
</comment>
<evidence type="ECO:0000313" key="1">
    <source>
        <dbReference type="EMBL" id="TXK08526.1"/>
    </source>
</evidence>
<keyword evidence="2" id="KW-1185">Reference proteome</keyword>
<organism evidence="1 2">
    <name type="scientific">Flagellimonas aequoris</name>
    <dbReference type="NCBI Taxonomy" id="2306997"/>
    <lineage>
        <taxon>Bacteria</taxon>
        <taxon>Pseudomonadati</taxon>
        <taxon>Bacteroidota</taxon>
        <taxon>Flavobacteriia</taxon>
        <taxon>Flavobacteriales</taxon>
        <taxon>Flavobacteriaceae</taxon>
        <taxon>Flagellimonas</taxon>
    </lineage>
</organism>
<protein>
    <recommendedName>
        <fullName evidence="3">Sialate O-acetylesterase domain-containing protein</fullName>
    </recommendedName>
</protein>
<dbReference type="Proteomes" id="UP000321528">
    <property type="component" value="Unassembled WGS sequence"/>
</dbReference>
<name>A0ABY3KYU0_9FLAO</name>
<sequence length="315" mass="35898">MKVFILKITLFCALLVLSYLAMVHKLSEGYVDMYYPKFTQSAKSLIIGLSRADEGIDPYTLENGLPEEYNGPVVNFASNQNYFGSVYLDAIKEKLVDTGNSEKRFFIVTVSPGSFTAPKGFGTKGIEAMDRKTAIGRANDFTSMPNYSYIMNCYGNGLYNAFIDSYSGGNLTTHTNGWNEVSLESPTFNITQEVIKDWKRKNLAYFERRLPKEEVKPYRLEWFGKTLEHLKSKGDVFLVRMPADKEVIEFENKNLPTFKTLMDSITHAYQIPYLDYSIGNKSFGTYDGSHLYSESAKEFSTILARDMLRHLKNQP</sequence>
<dbReference type="RefSeq" id="WP_147378491.1">
    <property type="nucleotide sequence ID" value="NZ_QXFJ01000007.1"/>
</dbReference>
<proteinExistence type="predicted"/>
<evidence type="ECO:0000313" key="2">
    <source>
        <dbReference type="Proteomes" id="UP000321528"/>
    </source>
</evidence>
<evidence type="ECO:0008006" key="3">
    <source>
        <dbReference type="Google" id="ProtNLM"/>
    </source>
</evidence>
<accession>A0ABY3KYU0</accession>
<dbReference type="EMBL" id="VNWL01000006">
    <property type="protein sequence ID" value="TXK08526.1"/>
    <property type="molecule type" value="Genomic_DNA"/>
</dbReference>
<gene>
    <name evidence="1" type="ORF">FQ019_00595</name>
</gene>
<reference evidence="1 2" key="1">
    <citation type="submission" date="2019-07" db="EMBL/GenBank/DDBJ databases">
        <title>Draft genome of two Muricauda strains isolated from deep sea.</title>
        <authorList>
            <person name="Sun C."/>
        </authorList>
    </citation>
    <scope>NUCLEOTIDE SEQUENCE [LARGE SCALE GENOMIC DNA]</scope>
    <source>
        <strain evidence="1 2">NH166</strain>
    </source>
</reference>